<evidence type="ECO:0000313" key="2">
    <source>
        <dbReference type="Proteomes" id="UP000000724"/>
    </source>
</evidence>
<dbReference type="Proteomes" id="UP000000724">
    <property type="component" value="Contig Pc00c22"/>
</dbReference>
<reference evidence="1 2" key="1">
    <citation type="journal article" date="2008" name="Nat. Biotechnol.">
        <title>Genome sequencing and analysis of the filamentous fungus Penicillium chrysogenum.</title>
        <authorList>
            <person name="van den Berg M.A."/>
            <person name="Albang R."/>
            <person name="Albermann K."/>
            <person name="Badger J.H."/>
            <person name="Daran J.-M."/>
            <person name="Driessen A.J.M."/>
            <person name="Garcia-Estrada C."/>
            <person name="Fedorova N.D."/>
            <person name="Harris D.M."/>
            <person name="Heijne W.H.M."/>
            <person name="Joardar V.S."/>
            <person name="Kiel J.A.K.W."/>
            <person name="Kovalchuk A."/>
            <person name="Martin J.F."/>
            <person name="Nierman W.C."/>
            <person name="Nijland J.G."/>
            <person name="Pronk J.T."/>
            <person name="Roubos J.A."/>
            <person name="van der Klei I.J."/>
            <person name="van Peij N.N.M.E."/>
            <person name="Veenhuis M."/>
            <person name="von Doehren H."/>
            <person name="Wagner C."/>
            <person name="Wortman J.R."/>
            <person name="Bovenberg R.A.L."/>
        </authorList>
    </citation>
    <scope>NUCLEOTIDE SEQUENCE [LARGE SCALE GENOMIC DNA]</scope>
    <source>
        <strain evidence="2">ATCC 28089 / DSM 1075 / NRRL 1951 / Wisconsin 54-1255</strain>
    </source>
</reference>
<organism evidence="1 2">
    <name type="scientific">Penicillium rubens (strain ATCC 28089 / DSM 1075 / NRRL 1951 / Wisconsin 54-1255)</name>
    <name type="common">Penicillium chrysogenum</name>
    <dbReference type="NCBI Taxonomy" id="500485"/>
    <lineage>
        <taxon>Eukaryota</taxon>
        <taxon>Fungi</taxon>
        <taxon>Dikarya</taxon>
        <taxon>Ascomycota</taxon>
        <taxon>Pezizomycotina</taxon>
        <taxon>Eurotiomycetes</taxon>
        <taxon>Eurotiomycetidae</taxon>
        <taxon>Eurotiales</taxon>
        <taxon>Aspergillaceae</taxon>
        <taxon>Penicillium</taxon>
        <taxon>Penicillium chrysogenum species complex</taxon>
    </lineage>
</organism>
<dbReference type="HOGENOM" id="CLU_2224099_0_0_1"/>
<evidence type="ECO:0000313" key="1">
    <source>
        <dbReference type="EMBL" id="CAP98768.1"/>
    </source>
</evidence>
<sequence>MDVLVTGCREAGDIERREERLCPVAGTYGWTEMELARGVTVIPAVGLASGKLRIGSIRDQESDRGDRGGTTSWPEYRQGDQVIYRQAAACLYEGSCDCLKDSLCDS</sequence>
<dbReference type="EMBL" id="AM920437">
    <property type="protein sequence ID" value="CAP98768.1"/>
    <property type="molecule type" value="Genomic_DNA"/>
</dbReference>
<dbReference type="VEuPathDB" id="FungiDB:PCH_Pc22g14800"/>
<name>B6HVB7_PENRW</name>
<protein>
    <submittedName>
        <fullName evidence="1">Uncharacterized protein</fullName>
    </submittedName>
</protein>
<proteinExistence type="predicted"/>
<accession>B6HVB7</accession>
<dbReference type="AlphaFoldDB" id="B6HVB7"/>
<keyword evidence="2" id="KW-1185">Reference proteome</keyword>
<gene>
    <name evidence="1" type="ORF">Pc22g14800</name>
    <name evidence="1" type="ORF">PCH_Pc22g14800</name>
</gene>